<dbReference type="EMBL" id="JAHESC010000007">
    <property type="protein sequence ID" value="MBT1686307.1"/>
    <property type="molecule type" value="Genomic_DNA"/>
</dbReference>
<name>A0AAP2DBK1_9BACT</name>
<evidence type="ECO:0000313" key="2">
    <source>
        <dbReference type="EMBL" id="MBT1686307.1"/>
    </source>
</evidence>
<organism evidence="2 3">
    <name type="scientific">Dawidia soli</name>
    <dbReference type="NCBI Taxonomy" id="2782352"/>
    <lineage>
        <taxon>Bacteria</taxon>
        <taxon>Pseudomonadati</taxon>
        <taxon>Bacteroidota</taxon>
        <taxon>Cytophagia</taxon>
        <taxon>Cytophagales</taxon>
        <taxon>Chryseotaleaceae</taxon>
        <taxon>Dawidia</taxon>
    </lineage>
</organism>
<evidence type="ECO:0000256" key="1">
    <source>
        <dbReference type="SAM" id="MobiDB-lite"/>
    </source>
</evidence>
<reference evidence="2 3" key="1">
    <citation type="submission" date="2021-05" db="EMBL/GenBank/DDBJ databases">
        <title>A Polyphasic approach of four new species of the genus Ohtaekwangia: Ohtaekwangia histidinii sp. nov., Ohtaekwangia cretensis sp. nov., Ohtaekwangia indiensis sp. nov., Ohtaekwangia reichenbachii sp. nov. from diverse environment.</title>
        <authorList>
            <person name="Octaviana S."/>
        </authorList>
    </citation>
    <scope>NUCLEOTIDE SEQUENCE [LARGE SCALE GENOMIC DNA]</scope>
    <source>
        <strain evidence="2 3">PWU37</strain>
    </source>
</reference>
<dbReference type="RefSeq" id="WP_254089547.1">
    <property type="nucleotide sequence ID" value="NZ_JAHESC010000007.1"/>
</dbReference>
<dbReference type="Pfam" id="PF11655">
    <property type="entry name" value="DUF2589"/>
    <property type="match status" value="1"/>
</dbReference>
<sequence>MADERDAGSAPPDQNPPIPSPHTGPPPEDQKLSLSAALLAPLNSIFEAQVQSARAFLNFILQIGFRHQYTKEERSELDAKIASKNIDPAYREELLRARKDIEQYDEARTKIAAQLEKARDPNQTLDPQERADVEDFYRRFGDLYQQCFSYLDGGGNMRTIYVPNLALLPVQPLGIDTAKFKFSMEVSDTSEKYDQMGTVQSEKQESRPWYLIQPKSVRGTITSGTKENHSRSIEVEMNIKAGDMPYGLHQMLTAITNISADTANKSNT</sequence>
<dbReference type="AlphaFoldDB" id="A0AAP2DBK1"/>
<protein>
    <submittedName>
        <fullName evidence="2">DUF2589 domain-containing protein</fullName>
    </submittedName>
</protein>
<gene>
    <name evidence="2" type="ORF">KK078_07060</name>
</gene>
<feature type="compositionally biased region" description="Pro residues" evidence="1">
    <location>
        <begin position="13"/>
        <end position="27"/>
    </location>
</feature>
<accession>A0AAP2DBK1</accession>
<proteinExistence type="predicted"/>
<comment type="caution">
    <text evidence="2">The sequence shown here is derived from an EMBL/GenBank/DDBJ whole genome shotgun (WGS) entry which is preliminary data.</text>
</comment>
<keyword evidence="3" id="KW-1185">Reference proteome</keyword>
<dbReference type="Proteomes" id="UP001319180">
    <property type="component" value="Unassembled WGS sequence"/>
</dbReference>
<evidence type="ECO:0000313" key="3">
    <source>
        <dbReference type="Proteomes" id="UP001319180"/>
    </source>
</evidence>
<dbReference type="InterPro" id="IPR024510">
    <property type="entry name" value="DUF2589"/>
</dbReference>
<feature type="region of interest" description="Disordered" evidence="1">
    <location>
        <begin position="1"/>
        <end position="30"/>
    </location>
</feature>